<reference evidence="6" key="1">
    <citation type="journal article" date="2012" name="Mol. Plant Microbe Interact.">
        <title>A highly conserved effector in Fusarium oxysporum is required for full virulence on Arabidopsis.</title>
        <authorList>
            <person name="Thatcher L.F."/>
            <person name="Gardiner D.M."/>
            <person name="Kazan K."/>
            <person name="Manners J."/>
        </authorList>
    </citation>
    <scope>NUCLEOTIDE SEQUENCE [LARGE SCALE GENOMIC DNA]</scope>
    <source>
        <strain evidence="6">Fo5176</strain>
    </source>
</reference>
<dbReference type="PANTHER" id="PTHR23294:SF56">
    <property type="entry name" value="DUF895 DOMAIN MEMBRANE PROTEIN"/>
    <property type="match status" value="1"/>
</dbReference>
<evidence type="ECO:0000256" key="2">
    <source>
        <dbReference type="ARBA" id="ARBA00022692"/>
    </source>
</evidence>
<keyword evidence="4 5" id="KW-0472">Membrane</keyword>
<evidence type="ECO:0000256" key="1">
    <source>
        <dbReference type="ARBA" id="ARBA00004141"/>
    </source>
</evidence>
<evidence type="ECO:0000256" key="4">
    <source>
        <dbReference type="ARBA" id="ARBA00023136"/>
    </source>
</evidence>
<dbReference type="PANTHER" id="PTHR23294">
    <property type="entry name" value="ET TRANSLATION PRODUCT-RELATED"/>
    <property type="match status" value="1"/>
</dbReference>
<feature type="transmembrane region" description="Helical" evidence="5">
    <location>
        <begin position="432"/>
        <end position="450"/>
    </location>
</feature>
<dbReference type="InterPro" id="IPR051617">
    <property type="entry name" value="UNC-93-like_regulator"/>
</dbReference>
<comment type="caution">
    <text evidence="6">The sequence shown here is derived from an EMBL/GenBank/DDBJ whole genome shotgun (WGS) entry which is preliminary data.</text>
</comment>
<keyword evidence="2 5" id="KW-0812">Transmembrane</keyword>
<dbReference type="Pfam" id="PF05978">
    <property type="entry name" value="UNC-93"/>
    <property type="match status" value="1"/>
</dbReference>
<gene>
    <name evidence="6" type="ORF">FOXB_02813</name>
</gene>
<feature type="transmembrane region" description="Helical" evidence="5">
    <location>
        <begin position="140"/>
        <end position="159"/>
    </location>
</feature>
<feature type="transmembrane region" description="Helical" evidence="5">
    <location>
        <begin position="171"/>
        <end position="195"/>
    </location>
</feature>
<dbReference type="Gene3D" id="1.20.1250.20">
    <property type="entry name" value="MFS general substrate transporter like domains"/>
    <property type="match status" value="1"/>
</dbReference>
<dbReference type="OrthoDB" id="196103at2759"/>
<protein>
    <submittedName>
        <fullName evidence="6">Uncharacterized protein</fullName>
    </submittedName>
</protein>
<feature type="transmembrane region" description="Helical" evidence="5">
    <location>
        <begin position="291"/>
        <end position="311"/>
    </location>
</feature>
<feature type="transmembrane region" description="Helical" evidence="5">
    <location>
        <begin position="323"/>
        <end position="344"/>
    </location>
</feature>
<dbReference type="SUPFAM" id="SSF103473">
    <property type="entry name" value="MFS general substrate transporter"/>
    <property type="match status" value="1"/>
</dbReference>
<keyword evidence="3 5" id="KW-1133">Transmembrane helix</keyword>
<comment type="subcellular location">
    <subcellularLocation>
        <location evidence="1">Membrane</location>
        <topology evidence="1">Multi-pass membrane protein</topology>
    </subcellularLocation>
</comment>
<accession>F9F8T8</accession>
<dbReference type="InterPro" id="IPR010291">
    <property type="entry name" value="Ion_channel_UNC-93"/>
</dbReference>
<dbReference type="AlphaFoldDB" id="F9F8T8"/>
<sequence>MCHRYALDLAGHSATAVVRVRASPGAGQAFHQLSRLHPCKEIVAPHPPLCATTATYRAEPANGIDRPNPYPNNSMMSTIIMIDLPLVLRGQTQCMCDALGGLGVGGAAGPYAVSAANAILYALFSVVCIIAGAVNNRMGLNYGLAIGSIGYPLYGAGLYTNNYKTNTWLLLFVPAACGISAGFFYAAEAAIVIGYPSHSERAFYLTIWATAEAVGPIIGGAINLGTNVKRNYVGQVSDTTYIIFMVMCLGLPIALYLSPASKVWRKDGTLVIVDKQQSWAKEFKMIFELFLTRRILMLLPAFFVSYFFVAFQDCQSLPLKIRARVGFLIVIFMMTGTWLWAIILQKRFYDVETRPILDWGDEDYPATFLLSFFWWFGGQGFKQCLYWLIGQYSTNLSSLSHHTGILRGIEAVGQTVAWAIQSQKSVNHFTSIGLNLGITVICIVPAWIIISELEHSHDIQVTDAELNGVEMKTEQLQKREAGKN</sequence>
<feature type="transmembrane region" description="Helical" evidence="5">
    <location>
        <begin position="111"/>
        <end position="133"/>
    </location>
</feature>
<feature type="transmembrane region" description="Helical" evidence="5">
    <location>
        <begin position="202"/>
        <end position="224"/>
    </location>
</feature>
<evidence type="ECO:0000256" key="3">
    <source>
        <dbReference type="ARBA" id="ARBA00022989"/>
    </source>
</evidence>
<proteinExistence type="predicted"/>
<dbReference type="EMBL" id="AFQF01000940">
    <property type="protein sequence ID" value="EGU86668.1"/>
    <property type="molecule type" value="Genomic_DNA"/>
</dbReference>
<dbReference type="InterPro" id="IPR036259">
    <property type="entry name" value="MFS_trans_sf"/>
</dbReference>
<evidence type="ECO:0000313" key="6">
    <source>
        <dbReference type="EMBL" id="EGU86668.1"/>
    </source>
</evidence>
<feature type="transmembrane region" description="Helical" evidence="5">
    <location>
        <begin position="239"/>
        <end position="257"/>
    </location>
</feature>
<organism evidence="6">
    <name type="scientific">Fusarium oxysporum (strain Fo5176)</name>
    <name type="common">Fusarium vascular wilt</name>
    <dbReference type="NCBI Taxonomy" id="660025"/>
    <lineage>
        <taxon>Eukaryota</taxon>
        <taxon>Fungi</taxon>
        <taxon>Dikarya</taxon>
        <taxon>Ascomycota</taxon>
        <taxon>Pezizomycotina</taxon>
        <taxon>Sordariomycetes</taxon>
        <taxon>Hypocreomycetidae</taxon>
        <taxon>Hypocreales</taxon>
        <taxon>Nectriaceae</taxon>
        <taxon>Fusarium</taxon>
        <taxon>Fusarium oxysporum species complex</taxon>
    </lineage>
</organism>
<name>F9F8T8_FUSOF</name>
<dbReference type="GO" id="GO:0016020">
    <property type="term" value="C:membrane"/>
    <property type="evidence" value="ECO:0007669"/>
    <property type="project" value="UniProtKB-SubCell"/>
</dbReference>
<evidence type="ECO:0000256" key="5">
    <source>
        <dbReference type="SAM" id="Phobius"/>
    </source>
</evidence>